<evidence type="ECO:0000313" key="1">
    <source>
        <dbReference type="EMBL" id="SER51589.1"/>
    </source>
</evidence>
<evidence type="ECO:0000313" key="2">
    <source>
        <dbReference type="Proteomes" id="UP000199114"/>
    </source>
</evidence>
<protein>
    <submittedName>
        <fullName evidence="1">Uncharacterized protein</fullName>
    </submittedName>
</protein>
<sequence length="214" mass="24740">MSSEALDKMVASSVEQTPSRRFPLGQRAFHPDCLDAWLHRMDNRDTETEYAEFEIENASNEIAAKTIYDAIRMESHRPHVRELVANNHPAESRLHREAEAMEFDADEVYYALQRVQESYDAFEAAERRPVVDHGDNYVAFGLNGSDWHALFEFIKQQIDDEEMRAYIAQVVTKVMSDITGENWHTHNSLPLTLSEREIPDVLAYHEEAYDGPRP</sequence>
<dbReference type="STRING" id="1186196.SAMN04489841_3974"/>
<reference evidence="2" key="1">
    <citation type="submission" date="2016-10" db="EMBL/GenBank/DDBJ databases">
        <authorList>
            <person name="Varghese N."/>
            <person name="Submissions S."/>
        </authorList>
    </citation>
    <scope>NUCLEOTIDE SEQUENCE [LARGE SCALE GENOMIC DNA]</scope>
    <source>
        <strain evidence="2">DSM 25055</strain>
    </source>
</reference>
<accession>A0A1H9PUX3</accession>
<proteinExistence type="predicted"/>
<organism evidence="1 2">
    <name type="scientific">Natrinema salaciae</name>
    <dbReference type="NCBI Taxonomy" id="1186196"/>
    <lineage>
        <taxon>Archaea</taxon>
        <taxon>Methanobacteriati</taxon>
        <taxon>Methanobacteriota</taxon>
        <taxon>Stenosarchaea group</taxon>
        <taxon>Halobacteria</taxon>
        <taxon>Halobacteriales</taxon>
        <taxon>Natrialbaceae</taxon>
        <taxon>Natrinema</taxon>
    </lineage>
</organism>
<gene>
    <name evidence="1" type="ORF">SAMN04489841_3974</name>
</gene>
<keyword evidence="2" id="KW-1185">Reference proteome</keyword>
<name>A0A1H9PUX3_9EURY</name>
<dbReference type="EMBL" id="FOFD01000006">
    <property type="protein sequence ID" value="SER51589.1"/>
    <property type="molecule type" value="Genomic_DNA"/>
</dbReference>
<dbReference type="AlphaFoldDB" id="A0A1H9PUX3"/>
<dbReference type="Proteomes" id="UP000199114">
    <property type="component" value="Unassembled WGS sequence"/>
</dbReference>